<dbReference type="PANTHER" id="PTHR13847">
    <property type="entry name" value="SARCOSINE DEHYDROGENASE-RELATED"/>
    <property type="match status" value="1"/>
</dbReference>
<accession>A0A5P2AVG0</accession>
<proteinExistence type="predicted"/>
<name>A0A5P2AVG0_STRVZ</name>
<dbReference type="AlphaFoldDB" id="A0A5P2AVG0"/>
<dbReference type="InterPro" id="IPR036188">
    <property type="entry name" value="FAD/NAD-bd_sf"/>
</dbReference>
<evidence type="ECO:0000313" key="3">
    <source>
        <dbReference type="Proteomes" id="UP000324106"/>
    </source>
</evidence>
<evidence type="ECO:0000259" key="1">
    <source>
        <dbReference type="Pfam" id="PF01266"/>
    </source>
</evidence>
<dbReference type="OrthoDB" id="4051954at2"/>
<dbReference type="InterPro" id="IPR006076">
    <property type="entry name" value="FAD-dep_OxRdtase"/>
</dbReference>
<dbReference type="RefSeq" id="WP_150270122.1">
    <property type="nucleotide sequence ID" value="NZ_CP029194.1"/>
</dbReference>
<protein>
    <submittedName>
        <fullName evidence="2">FAD-dependent oxidoreductase</fullName>
    </submittedName>
</protein>
<dbReference type="EMBL" id="CP029194">
    <property type="protein sequence ID" value="QES22135.1"/>
    <property type="molecule type" value="Genomic_DNA"/>
</dbReference>
<organism evidence="2 3">
    <name type="scientific">Streptomyces venezuelae</name>
    <dbReference type="NCBI Taxonomy" id="54571"/>
    <lineage>
        <taxon>Bacteria</taxon>
        <taxon>Bacillati</taxon>
        <taxon>Actinomycetota</taxon>
        <taxon>Actinomycetes</taxon>
        <taxon>Kitasatosporales</taxon>
        <taxon>Streptomycetaceae</taxon>
        <taxon>Streptomyces</taxon>
    </lineage>
</organism>
<dbReference type="SUPFAM" id="SSF51971">
    <property type="entry name" value="Nucleotide-binding domain"/>
    <property type="match status" value="1"/>
</dbReference>
<reference evidence="2 3" key="1">
    <citation type="submission" date="2018-05" db="EMBL/GenBank/DDBJ databases">
        <title>Streptomyces venezuelae.</title>
        <authorList>
            <person name="Kim W."/>
            <person name="Lee N."/>
            <person name="Cho B.-K."/>
        </authorList>
    </citation>
    <scope>NUCLEOTIDE SEQUENCE [LARGE SCALE GENOMIC DNA]</scope>
    <source>
        <strain evidence="2 3">ATCC 15068</strain>
    </source>
</reference>
<sequence length="361" mass="37377">MSIAVIGGGIAGAALAWRLRRLDPDVEITLFVGHRSVRGDATGASGGMVRGFETDAESCLAASESLAELVAGPALRDRADYREVGSHYFLEPGSADVAALASIVEARLPGSLTWSAVEDLPGPCPVRGLPDGTVAVVERQGGYFSPHRLRTSMTSELLGSRVAVSQELVTGVLPDGTLQGVDREHAKGFRAVVVAAGAWTPHLLLDHDPVAGGFRTKAIQYVRCPVAPPGLGAFTDETSGLYGRPLTDGGLLLGIPTDRWGVDPDGVGVDPSLIGTLLEVASERLRLKLEPSGVEGFSSSDCYHREPGLALRDLEDGSPVYTFTGGSGGAAKTVLAASRTAAAGLLDRLAAAHPGGSQAQR</sequence>
<gene>
    <name evidence="2" type="ORF">DEJ46_26010</name>
</gene>
<dbReference type="Gene3D" id="3.50.50.60">
    <property type="entry name" value="FAD/NAD(P)-binding domain"/>
    <property type="match status" value="1"/>
</dbReference>
<dbReference type="Gene3D" id="3.30.9.10">
    <property type="entry name" value="D-Amino Acid Oxidase, subunit A, domain 2"/>
    <property type="match status" value="1"/>
</dbReference>
<dbReference type="Proteomes" id="UP000324106">
    <property type="component" value="Chromosome"/>
</dbReference>
<evidence type="ECO:0000313" key="2">
    <source>
        <dbReference type="EMBL" id="QES22135.1"/>
    </source>
</evidence>
<dbReference type="Pfam" id="PF01266">
    <property type="entry name" value="DAO"/>
    <property type="match status" value="1"/>
</dbReference>
<dbReference type="GO" id="GO:0005737">
    <property type="term" value="C:cytoplasm"/>
    <property type="evidence" value="ECO:0007669"/>
    <property type="project" value="TreeGrafter"/>
</dbReference>
<feature type="domain" description="FAD dependent oxidoreductase" evidence="1">
    <location>
        <begin position="3"/>
        <end position="341"/>
    </location>
</feature>